<dbReference type="Pfam" id="PF03358">
    <property type="entry name" value="FMN_red"/>
    <property type="match status" value="1"/>
</dbReference>
<evidence type="ECO:0000259" key="1">
    <source>
        <dbReference type="Pfam" id="PF03358"/>
    </source>
</evidence>
<proteinExistence type="predicted"/>
<evidence type="ECO:0000313" key="3">
    <source>
        <dbReference type="Proteomes" id="UP000746595"/>
    </source>
</evidence>
<accession>A0ABX1G173</accession>
<dbReference type="RefSeq" id="WP_132359320.1">
    <property type="nucleotide sequence ID" value="NZ_JAAWVT010000001.1"/>
</dbReference>
<dbReference type="PANTHER" id="PTHR30543:SF21">
    <property type="entry name" value="NAD(P)H-DEPENDENT FMN REDUCTASE LOT6"/>
    <property type="match status" value="1"/>
</dbReference>
<dbReference type="InterPro" id="IPR029039">
    <property type="entry name" value="Flavoprotein-like_sf"/>
</dbReference>
<dbReference type="InterPro" id="IPR050712">
    <property type="entry name" value="NAD(P)H-dep_reductase"/>
</dbReference>
<feature type="domain" description="NADPH-dependent FMN reductase-like" evidence="1">
    <location>
        <begin position="2"/>
        <end position="145"/>
    </location>
</feature>
<comment type="caution">
    <text evidence="2">The sequence shown here is derived from an EMBL/GenBank/DDBJ whole genome shotgun (WGS) entry which is preliminary data.</text>
</comment>
<protein>
    <submittedName>
        <fullName evidence="2">NAD(P)H-dependent oxidoreductase</fullName>
    </submittedName>
</protein>
<evidence type="ECO:0000313" key="2">
    <source>
        <dbReference type="EMBL" id="NKG19355.1"/>
    </source>
</evidence>
<dbReference type="EMBL" id="JAAWVT010000001">
    <property type="protein sequence ID" value="NKG19355.1"/>
    <property type="molecule type" value="Genomic_DNA"/>
</dbReference>
<dbReference type="Gene3D" id="3.40.50.360">
    <property type="match status" value="1"/>
</dbReference>
<name>A0ABX1G173_9MICC</name>
<dbReference type="Proteomes" id="UP000746595">
    <property type="component" value="Unassembled WGS sequence"/>
</dbReference>
<dbReference type="SUPFAM" id="SSF52218">
    <property type="entry name" value="Flavoproteins"/>
    <property type="match status" value="1"/>
</dbReference>
<reference evidence="2 3" key="1">
    <citation type="submission" date="2020-04" db="EMBL/GenBank/DDBJ databases">
        <title>Paeniglutamicibacter sp. ANT13_2, a novel actinomycete isolated from sediment in Antarctica.</title>
        <authorList>
            <person name="Sakdapetsiri C."/>
            <person name="Pinyakong O."/>
        </authorList>
    </citation>
    <scope>NUCLEOTIDE SEQUENCE [LARGE SCALE GENOMIC DNA]</scope>
    <source>
        <strain evidence="2 3">ANT13_2</strain>
    </source>
</reference>
<dbReference type="PANTHER" id="PTHR30543">
    <property type="entry name" value="CHROMATE REDUCTASE"/>
    <property type="match status" value="1"/>
</dbReference>
<keyword evidence="3" id="KW-1185">Reference proteome</keyword>
<sequence length="193" mass="20939">MTKIAIITGSTRPGRNNAGVAQWVLEQAQLRGDADYELVDIADFNLALLDEAYPAAYQNYQNEATKTWAAKIAEFDGYVFVTPEYNHSVAPALANALSYLNAEFANKAAGIVSYGSAFGVRAVEHLRGILSELQVAHVQKTGMFSLFTDFENFSVFKPTEQQAASLAPVLDQLVPWTVAMKSVREAALVSASA</sequence>
<organism evidence="2 3">
    <name type="scientific">Paeniglutamicibacter terrestris</name>
    <dbReference type="NCBI Taxonomy" id="2723403"/>
    <lineage>
        <taxon>Bacteria</taxon>
        <taxon>Bacillati</taxon>
        <taxon>Actinomycetota</taxon>
        <taxon>Actinomycetes</taxon>
        <taxon>Micrococcales</taxon>
        <taxon>Micrococcaceae</taxon>
        <taxon>Paeniglutamicibacter</taxon>
    </lineage>
</organism>
<gene>
    <name evidence="2" type="ORF">HED64_01375</name>
</gene>
<dbReference type="InterPro" id="IPR005025">
    <property type="entry name" value="FMN_Rdtase-like_dom"/>
</dbReference>